<proteinExistence type="inferred from homology"/>
<dbReference type="PANTHER" id="PTHR48208">
    <property type="entry name" value="CENTROMERE PROTEIN I"/>
    <property type="match status" value="1"/>
</dbReference>
<accession>A0A6J3KKS4</accession>
<keyword evidence="4" id="KW-0158">Chromosome</keyword>
<dbReference type="PANTHER" id="PTHR48208:SF2">
    <property type="entry name" value="CENTROMERE PROTEIN I"/>
    <property type="match status" value="1"/>
</dbReference>
<sequence length="659" mass="76641">MTDEERDTFLKFLRDLKVKKKDYSTFEESLGILQNYAATKGLIDEDIDLLADIIINTELGATKLVSLAKCLVPRHEIPERTVKSLISWCLASINELPITVSTIIIQWTVGILDYQLIDKKVINIYYSVFFYMMLKKERLERHIARIIYVLTKPEDVTRRDVSRLLNLHQKYSKPRKHIIVLLSLFKSYKPELVPEKIQSINTESVWKPIPEILRLMLQDAKSRLESQQTQDLHSECFNWNVFEFMKTKKAVAPLLPPVGYFQIGSNIFKEKDTKSIFEISSTEELGKLHLSVELPCNAISLLSNIAGYHLLTFADFHYQSRFSYNLYNTLVRAFILENEKFSTEEINKLLDITIEFSQYMQQDILVVNRFLDEYLYFNTGEYQSKLLVLLQWMTSVSISDLQEKILVHVQNMFYESTLSMKCEIIRTLKMLITNLFVSQAFEECSHKTPAPFLGQGAVDNLEEAIPILTKTTKTLIVSGLNIHSYDILLLSEALSFYEEICILENRSTIMSFTLAPPAVIYGGFITKHCAILSKVCKLLLRYRNRCLQLKNRKIQKLYKKKFNTISIYAQDIVEALWYDEPFKKRSNMYFLRNVPTRAMEDLKHCNLNCLLNISNHYAILPYKCILNKTGLSINTREAAMSVALYYYPTISEFLDIFQN</sequence>
<dbReference type="GO" id="GO:0000939">
    <property type="term" value="C:inner kinetochore"/>
    <property type="evidence" value="ECO:0007669"/>
    <property type="project" value="TreeGrafter"/>
</dbReference>
<name>A0A6J3KKS4_9HYME</name>
<keyword evidence="6" id="KW-0137">Centromere</keyword>
<dbReference type="GO" id="GO:0034080">
    <property type="term" value="P:CENP-A containing chromatin assembly"/>
    <property type="evidence" value="ECO:0007669"/>
    <property type="project" value="TreeGrafter"/>
</dbReference>
<keyword evidence="7" id="KW-1185">Reference proteome</keyword>
<evidence type="ECO:0000256" key="2">
    <source>
        <dbReference type="ARBA" id="ARBA00004584"/>
    </source>
</evidence>
<evidence type="ECO:0000313" key="7">
    <source>
        <dbReference type="Proteomes" id="UP000504631"/>
    </source>
</evidence>
<protein>
    <submittedName>
        <fullName evidence="8">Centromere protein I-like isoform X1</fullName>
    </submittedName>
</protein>
<comment type="similarity">
    <text evidence="3">Belongs to the CENP-I/CTF3 family.</text>
</comment>
<evidence type="ECO:0000256" key="1">
    <source>
        <dbReference type="ARBA" id="ARBA00004123"/>
    </source>
</evidence>
<evidence type="ECO:0000256" key="4">
    <source>
        <dbReference type="ARBA" id="ARBA00022454"/>
    </source>
</evidence>
<gene>
    <name evidence="8" type="primary">LOC117235651</name>
</gene>
<comment type="subcellular location">
    <subcellularLocation>
        <location evidence="2">Chromosome</location>
        <location evidence="2">Centromere</location>
    </subcellularLocation>
    <subcellularLocation>
        <location evidence="1">Nucleus</location>
    </subcellularLocation>
</comment>
<organism evidence="7 8">
    <name type="scientific">Bombus vosnesenskii</name>
    <dbReference type="NCBI Taxonomy" id="207650"/>
    <lineage>
        <taxon>Eukaryota</taxon>
        <taxon>Metazoa</taxon>
        <taxon>Ecdysozoa</taxon>
        <taxon>Arthropoda</taxon>
        <taxon>Hexapoda</taxon>
        <taxon>Insecta</taxon>
        <taxon>Pterygota</taxon>
        <taxon>Neoptera</taxon>
        <taxon>Endopterygota</taxon>
        <taxon>Hymenoptera</taxon>
        <taxon>Apocrita</taxon>
        <taxon>Aculeata</taxon>
        <taxon>Apoidea</taxon>
        <taxon>Anthophila</taxon>
        <taxon>Apidae</taxon>
        <taxon>Bombus</taxon>
        <taxon>Pyrobombus</taxon>
    </lineage>
</organism>
<dbReference type="Pfam" id="PF07778">
    <property type="entry name" value="CENP-I"/>
    <property type="match status" value="1"/>
</dbReference>
<dbReference type="GO" id="GO:0000070">
    <property type="term" value="P:mitotic sister chromatid segregation"/>
    <property type="evidence" value="ECO:0007669"/>
    <property type="project" value="TreeGrafter"/>
</dbReference>
<dbReference type="KEGG" id="bvk:117235651"/>
<reference evidence="8" key="1">
    <citation type="submission" date="2025-08" db="UniProtKB">
        <authorList>
            <consortium name="RefSeq"/>
        </authorList>
    </citation>
    <scope>IDENTIFICATION</scope>
    <source>
        <tissue evidence="8">Muscle</tissue>
    </source>
</reference>
<dbReference type="InterPro" id="IPR012485">
    <property type="entry name" value="CENP-I"/>
</dbReference>
<dbReference type="RefSeq" id="XP_033353778.1">
    <property type="nucleotide sequence ID" value="XM_033497887.1"/>
</dbReference>
<keyword evidence="5" id="KW-0539">Nucleus</keyword>
<dbReference type="AlphaFoldDB" id="A0A6J3KKS4"/>
<evidence type="ECO:0000256" key="5">
    <source>
        <dbReference type="ARBA" id="ARBA00023242"/>
    </source>
</evidence>
<evidence type="ECO:0000256" key="6">
    <source>
        <dbReference type="ARBA" id="ARBA00023328"/>
    </source>
</evidence>
<evidence type="ECO:0000313" key="8">
    <source>
        <dbReference type="RefSeq" id="XP_033353778.1"/>
    </source>
</evidence>
<dbReference type="GeneID" id="117235651"/>
<evidence type="ECO:0000256" key="3">
    <source>
        <dbReference type="ARBA" id="ARBA00005470"/>
    </source>
</evidence>
<dbReference type="Proteomes" id="UP000504631">
    <property type="component" value="Unplaced"/>
</dbReference>
<dbReference type="GO" id="GO:0005634">
    <property type="term" value="C:nucleus"/>
    <property type="evidence" value="ECO:0007669"/>
    <property type="project" value="UniProtKB-SubCell"/>
</dbReference>